<comment type="caution">
    <text evidence="9">The sequence shown here is derived from an EMBL/GenBank/DDBJ whole genome shotgun (WGS) entry which is preliminary data.</text>
</comment>
<dbReference type="GO" id="GO:0009298">
    <property type="term" value="P:GDP-mannose biosynthetic process"/>
    <property type="evidence" value="ECO:0007669"/>
    <property type="project" value="InterPro"/>
</dbReference>
<dbReference type="PANTHER" id="PTHR42742">
    <property type="entry name" value="TRANSCRIPTIONAL REPRESSOR MPRA"/>
    <property type="match status" value="1"/>
</dbReference>
<organism evidence="9 10">
    <name type="scientific">Candidatus Ornithomonoglobus merdipullorum</name>
    <dbReference type="NCBI Taxonomy" id="2840895"/>
    <lineage>
        <taxon>Bacteria</taxon>
        <taxon>Bacillati</taxon>
        <taxon>Bacillota</taxon>
        <taxon>Clostridia</taxon>
        <taxon>Candidatus Ornithomonoglobus</taxon>
    </lineage>
</organism>
<feature type="active site" evidence="6">
    <location>
        <position position="196"/>
    </location>
</feature>
<dbReference type="SUPFAM" id="SSF51182">
    <property type="entry name" value="RmlC-like cupins"/>
    <property type="match status" value="1"/>
</dbReference>
<name>A0A9D1MDQ2_9FIRM</name>
<reference evidence="9" key="1">
    <citation type="submission" date="2020-10" db="EMBL/GenBank/DDBJ databases">
        <authorList>
            <person name="Gilroy R."/>
        </authorList>
    </citation>
    <scope>NUCLEOTIDE SEQUENCE</scope>
    <source>
        <strain evidence="9">USAMLcec3-3695</strain>
    </source>
</reference>
<dbReference type="PANTHER" id="PTHR42742:SF3">
    <property type="entry name" value="FRUCTOKINASE"/>
    <property type="match status" value="1"/>
</dbReference>
<dbReference type="Gene3D" id="2.60.120.10">
    <property type="entry name" value="Jelly Rolls"/>
    <property type="match status" value="2"/>
</dbReference>
<evidence type="ECO:0000256" key="5">
    <source>
        <dbReference type="PIRSR" id="PIRSR036894-1"/>
    </source>
</evidence>
<feature type="domain" description="Mannose-6-phosphate isomerase cupin" evidence="8">
    <location>
        <begin position="239"/>
        <end position="310"/>
    </location>
</feature>
<dbReference type="GO" id="GO:0004476">
    <property type="term" value="F:mannose-6-phosphate isomerase activity"/>
    <property type="evidence" value="ECO:0007669"/>
    <property type="project" value="InterPro"/>
</dbReference>
<evidence type="ECO:0000313" key="9">
    <source>
        <dbReference type="EMBL" id="HIU58359.1"/>
    </source>
</evidence>
<feature type="domain" description="Phosphomannose isomerase type I catalytic" evidence="7">
    <location>
        <begin position="8"/>
        <end position="108"/>
    </location>
</feature>
<feature type="binding site" evidence="5">
    <location>
        <position position="118"/>
    </location>
    <ligand>
        <name>Zn(2+)</name>
        <dbReference type="ChEBI" id="CHEBI:29105"/>
    </ligand>
</feature>
<dbReference type="InterPro" id="IPR049071">
    <property type="entry name" value="MPI_cupin_dom"/>
</dbReference>
<keyword evidence="2 5" id="KW-0862">Zinc</keyword>
<dbReference type="GO" id="GO:0005975">
    <property type="term" value="P:carbohydrate metabolic process"/>
    <property type="evidence" value="ECO:0007669"/>
    <property type="project" value="InterPro"/>
</dbReference>
<dbReference type="EMBL" id="DVNB01000114">
    <property type="protein sequence ID" value="HIU58359.1"/>
    <property type="molecule type" value="Genomic_DNA"/>
</dbReference>
<feature type="binding site" evidence="5">
    <location>
        <position position="176"/>
    </location>
    <ligand>
        <name>Zn(2+)</name>
        <dbReference type="ChEBI" id="CHEBI:29105"/>
    </ligand>
</feature>
<dbReference type="Pfam" id="PF20511">
    <property type="entry name" value="PMI_typeI_cat"/>
    <property type="match status" value="1"/>
</dbReference>
<comment type="cofactor">
    <cofactor evidence="5">
        <name>Zn(2+)</name>
        <dbReference type="ChEBI" id="CHEBI:29105"/>
    </cofactor>
    <text evidence="5">Binds 1 zinc ion per subunit.</text>
</comment>
<dbReference type="InterPro" id="IPR011051">
    <property type="entry name" value="RmlC_Cupin_sf"/>
</dbReference>
<keyword evidence="9" id="KW-0413">Isomerase</keyword>
<sequence>MNTEPIMLEAPVKDYIWGGRRLIDEFGKHTDAGKAAESWELSTHPAGESIVSYGEFAGMKLSEYIERNGKECLGKNAARFDFFPVLIKLIDAKDNLSIQVHPDDEYAMRVEGEYGKTEMWYIVDCDEGAYLYYGLNREVTKEEFSERIKNNTLLEILNKVRISKGDVFFIPSGTIHAICAGTLICEVQQNSNTTYRVYDYGRTGADGKPRELHIEKAIDVARLSPSPAQKKAEGNVLASCKYFTVEKVLCDGKYELPLGADSFRSLVITNGSGELTVNGITLKLRKGSSIFIPAQAGHAELKGELEAILTRV</sequence>
<evidence type="ECO:0000256" key="4">
    <source>
        <dbReference type="ARBA" id="ARBA00030762"/>
    </source>
</evidence>
<dbReference type="PRINTS" id="PR00714">
    <property type="entry name" value="MAN6PISMRASE"/>
</dbReference>
<dbReference type="AlphaFoldDB" id="A0A9D1MDQ2"/>
<dbReference type="InterPro" id="IPR014710">
    <property type="entry name" value="RmlC-like_jellyroll"/>
</dbReference>
<evidence type="ECO:0000256" key="3">
    <source>
        <dbReference type="ARBA" id="ARBA00029741"/>
    </source>
</evidence>
<evidence type="ECO:0000259" key="8">
    <source>
        <dbReference type="Pfam" id="PF21621"/>
    </source>
</evidence>
<accession>A0A9D1MDQ2</accession>
<reference evidence="9" key="2">
    <citation type="journal article" date="2021" name="PeerJ">
        <title>Extensive microbial diversity within the chicken gut microbiome revealed by metagenomics and culture.</title>
        <authorList>
            <person name="Gilroy R."/>
            <person name="Ravi A."/>
            <person name="Getino M."/>
            <person name="Pursley I."/>
            <person name="Horton D.L."/>
            <person name="Alikhan N.F."/>
            <person name="Baker D."/>
            <person name="Gharbi K."/>
            <person name="Hall N."/>
            <person name="Watson M."/>
            <person name="Adriaenssens E.M."/>
            <person name="Foster-Nyarko E."/>
            <person name="Jarju S."/>
            <person name="Secka A."/>
            <person name="Antonio M."/>
            <person name="Oren A."/>
            <person name="Chaudhuri R.R."/>
            <person name="La Ragione R."/>
            <person name="Hildebrand F."/>
            <person name="Pallen M.J."/>
        </authorList>
    </citation>
    <scope>NUCLEOTIDE SEQUENCE</scope>
    <source>
        <strain evidence="9">USAMLcec3-3695</strain>
    </source>
</reference>
<gene>
    <name evidence="9" type="ORF">IAA61_11195</name>
</gene>
<evidence type="ECO:0000259" key="7">
    <source>
        <dbReference type="Pfam" id="PF20511"/>
    </source>
</evidence>
<dbReference type="Pfam" id="PF21621">
    <property type="entry name" value="MPI_cupin_dom"/>
    <property type="match status" value="1"/>
</dbReference>
<dbReference type="GO" id="GO:0008270">
    <property type="term" value="F:zinc ion binding"/>
    <property type="evidence" value="ECO:0007669"/>
    <property type="project" value="InterPro"/>
</dbReference>
<evidence type="ECO:0000313" key="10">
    <source>
        <dbReference type="Proteomes" id="UP000824109"/>
    </source>
</evidence>
<feature type="binding site" evidence="5">
    <location>
        <position position="101"/>
    </location>
    <ligand>
        <name>Zn(2+)</name>
        <dbReference type="ChEBI" id="CHEBI:29105"/>
    </ligand>
</feature>
<dbReference type="CDD" id="cd07010">
    <property type="entry name" value="cupin_PMI_type_I_N_bac"/>
    <property type="match status" value="1"/>
</dbReference>
<evidence type="ECO:0000256" key="2">
    <source>
        <dbReference type="ARBA" id="ARBA00022833"/>
    </source>
</evidence>
<dbReference type="InterPro" id="IPR051804">
    <property type="entry name" value="Carb_Metab_Reg_Kinase/Isom"/>
</dbReference>
<keyword evidence="1 5" id="KW-0479">Metal-binding</keyword>
<proteinExistence type="predicted"/>
<dbReference type="PIRSF" id="PIRSF036894">
    <property type="entry name" value="PMI_Firm_short"/>
    <property type="match status" value="1"/>
</dbReference>
<evidence type="ECO:0000256" key="1">
    <source>
        <dbReference type="ARBA" id="ARBA00022723"/>
    </source>
</evidence>
<dbReference type="InterPro" id="IPR014628">
    <property type="entry name" value="Man6P_isomerase_Firm_short"/>
</dbReference>
<dbReference type="InterPro" id="IPR016305">
    <property type="entry name" value="Mannose-6-P_Isomerase"/>
</dbReference>
<dbReference type="InterPro" id="IPR046457">
    <property type="entry name" value="PMI_typeI_cat"/>
</dbReference>
<protein>
    <recommendedName>
        <fullName evidence="3">Phosphohexomutase</fullName>
    </recommendedName>
    <alternativeName>
        <fullName evidence="4">Phosphomannose isomerase</fullName>
    </alternativeName>
</protein>
<dbReference type="Proteomes" id="UP000824109">
    <property type="component" value="Unassembled WGS sequence"/>
</dbReference>
<evidence type="ECO:0000256" key="6">
    <source>
        <dbReference type="PIRSR" id="PIRSR036894-2"/>
    </source>
</evidence>